<name>A0A6L5YM94_9FIRM</name>
<gene>
    <name evidence="1" type="ORF">FYJ59_11195</name>
</gene>
<dbReference type="RefSeq" id="WP_154497278.1">
    <property type="nucleotide sequence ID" value="NZ_VUMU01000015.1"/>
</dbReference>
<evidence type="ECO:0000313" key="2">
    <source>
        <dbReference type="Proteomes" id="UP000476055"/>
    </source>
</evidence>
<proteinExistence type="predicted"/>
<keyword evidence="2" id="KW-1185">Reference proteome</keyword>
<dbReference type="AlphaFoldDB" id="A0A6L5YM94"/>
<protein>
    <submittedName>
        <fullName evidence="1">Helix-turn-helix domain-containing protein</fullName>
    </submittedName>
</protein>
<evidence type="ECO:0000313" key="1">
    <source>
        <dbReference type="EMBL" id="MST58792.1"/>
    </source>
</evidence>
<sequence>MGYLSISQVAEKWGIKQRRIRVLCAEGRIEGACKAGAFWLIPEDAEKPKDERIKSGKYIKNSEVV</sequence>
<reference evidence="1 2" key="1">
    <citation type="submission" date="2019-08" db="EMBL/GenBank/DDBJ databases">
        <title>In-depth cultivation of the pig gut microbiome towards novel bacterial diversity and tailored functional studies.</title>
        <authorList>
            <person name="Wylensek D."/>
            <person name="Hitch T.C.A."/>
            <person name="Clavel T."/>
        </authorList>
    </citation>
    <scope>NUCLEOTIDE SEQUENCE [LARGE SCALE GENOMIC DNA]</scope>
    <source>
        <strain evidence="1 2">WCA3-601-WT-6H</strain>
    </source>
</reference>
<dbReference type="EMBL" id="VUMU01000015">
    <property type="protein sequence ID" value="MST58792.1"/>
    <property type="molecule type" value="Genomic_DNA"/>
</dbReference>
<accession>A0A6L5YM94</accession>
<organism evidence="1 2">
    <name type="scientific">Waltera intestinalis</name>
    <dbReference type="NCBI Taxonomy" id="2606635"/>
    <lineage>
        <taxon>Bacteria</taxon>
        <taxon>Bacillati</taxon>
        <taxon>Bacillota</taxon>
        <taxon>Clostridia</taxon>
        <taxon>Lachnospirales</taxon>
        <taxon>Lachnospiraceae</taxon>
        <taxon>Waltera</taxon>
    </lineage>
</organism>
<comment type="caution">
    <text evidence="1">The sequence shown here is derived from an EMBL/GenBank/DDBJ whole genome shotgun (WGS) entry which is preliminary data.</text>
</comment>
<dbReference type="Proteomes" id="UP000476055">
    <property type="component" value="Unassembled WGS sequence"/>
</dbReference>